<evidence type="ECO:0000313" key="3">
    <source>
        <dbReference type="EMBL" id="AIQ91195.1"/>
    </source>
</evidence>
<protein>
    <submittedName>
        <fullName evidence="3">Microcystin LR degradation protein MlrC-like protein</fullName>
    </submittedName>
</protein>
<evidence type="ECO:0000259" key="2">
    <source>
        <dbReference type="Pfam" id="PF07364"/>
    </source>
</evidence>
<keyword evidence="4" id="KW-1185">Reference proteome</keyword>
<dbReference type="EMBL" id="CP003811">
    <property type="protein sequence ID" value="AIQ91195.1"/>
    <property type="molecule type" value="Genomic_DNA"/>
</dbReference>
<organism evidence="3 4">
    <name type="scientific">Methylobacterium oryzae CBMB20</name>
    <dbReference type="NCBI Taxonomy" id="693986"/>
    <lineage>
        <taxon>Bacteria</taxon>
        <taxon>Pseudomonadati</taxon>
        <taxon>Pseudomonadota</taxon>
        <taxon>Alphaproteobacteria</taxon>
        <taxon>Hyphomicrobiales</taxon>
        <taxon>Methylobacteriaceae</taxon>
        <taxon>Methylobacterium</taxon>
    </lineage>
</organism>
<dbReference type="InterPro" id="IPR010799">
    <property type="entry name" value="MlrC_C"/>
</dbReference>
<dbReference type="HOGENOM" id="CLU_028172_1_0_5"/>
<dbReference type="InterPro" id="IPR015995">
    <property type="entry name" value="MlrC_N"/>
</dbReference>
<dbReference type="eggNOG" id="COG5476">
    <property type="taxonomic scope" value="Bacteria"/>
</dbReference>
<dbReference type="Pfam" id="PF07364">
    <property type="entry name" value="DUF1485"/>
    <property type="match status" value="1"/>
</dbReference>
<dbReference type="AlphaFoldDB" id="A0A089NX99"/>
<sequence>MRLAVLQFTHETVTFLPNDTTRDDFIYPGSPAAGDALLATDPKGYMGGFVQVAREYDGVALVGITSPLWPRTGTASGWITADAYAHFLGRMISELRETGPFDGVYLALHGAMAVRGVPRPEADIARQVRAAVGDAAVLVGTFDLHGNEDQAFLDHADLAFAVKYFPHYDGHLQGQRAARMLVRAVRGDYRPAHRTLKVPILSPTVVQWTGATPWADLVQRALVWEAREPDVFVNVFFGFPWGDAPDGGMTVQAITNGDPDLADRVARDVADFAWRQRRSLLEATPIHTIADGVRLARAAVAEGAVPVVLADHSDRSGRATWLLGEILRQGLTRTLVATVASPAVLAAAREIAVGDPFDASVGGGGDPSAGDPVRITGTVLRVVAAPEPGVAGSGGGGGTWICVAFGGGNVLVLSPQLAQIVDPGELWRLGLEPADFDVVAIKSRVHFRRGFDDSGYARTILLVEPPEPFLGTVRLDHLPYAQMQAAHFYPYGDPPGPVPSDR</sequence>
<dbReference type="STRING" id="693986.MOC_3440"/>
<reference evidence="3 4" key="1">
    <citation type="journal article" date="2014" name="PLoS ONE">
        <title>Genome Information of Methylobacterium oryzae, a Plant-Probiotic Methylotroph in the Phyllosphere.</title>
        <authorList>
            <person name="Kwak M.J."/>
            <person name="Jeong H."/>
            <person name="Madhaiyan M."/>
            <person name="Lee Y."/>
            <person name="Sa T.M."/>
            <person name="Oh T.K."/>
            <person name="Kim J.F."/>
        </authorList>
    </citation>
    <scope>NUCLEOTIDE SEQUENCE [LARGE SCALE GENOMIC DNA]</scope>
    <source>
        <strain evidence="3 4">CBMB20</strain>
    </source>
</reference>
<feature type="domain" description="Microcystin LR degradation protein MlrC N-terminal" evidence="2">
    <location>
        <begin position="2"/>
        <end position="295"/>
    </location>
</feature>
<accession>A0A089NX99</accession>
<dbReference type="KEGG" id="mor:MOC_3440"/>
<evidence type="ECO:0000313" key="4">
    <source>
        <dbReference type="Proteomes" id="UP000029492"/>
    </source>
</evidence>
<dbReference type="Proteomes" id="UP000029492">
    <property type="component" value="Chromosome"/>
</dbReference>
<feature type="domain" description="Microcystin LR degradation protein MlrC C-terminal" evidence="1">
    <location>
        <begin position="316"/>
        <end position="453"/>
    </location>
</feature>
<dbReference type="RefSeq" id="WP_043758307.1">
    <property type="nucleotide sequence ID" value="NZ_CP003811.1"/>
</dbReference>
<name>A0A089NX99_9HYPH</name>
<evidence type="ECO:0000259" key="1">
    <source>
        <dbReference type="Pfam" id="PF07171"/>
    </source>
</evidence>
<gene>
    <name evidence="3" type="ORF">MOC_3440</name>
</gene>
<dbReference type="Pfam" id="PF07171">
    <property type="entry name" value="MlrC_C"/>
    <property type="match status" value="1"/>
</dbReference>
<proteinExistence type="predicted"/>